<organism evidence="2 3">
    <name type="scientific">Rhodocollybia butyracea</name>
    <dbReference type="NCBI Taxonomy" id="206335"/>
    <lineage>
        <taxon>Eukaryota</taxon>
        <taxon>Fungi</taxon>
        <taxon>Dikarya</taxon>
        <taxon>Basidiomycota</taxon>
        <taxon>Agaricomycotina</taxon>
        <taxon>Agaricomycetes</taxon>
        <taxon>Agaricomycetidae</taxon>
        <taxon>Agaricales</taxon>
        <taxon>Marasmiineae</taxon>
        <taxon>Omphalotaceae</taxon>
        <taxon>Rhodocollybia</taxon>
    </lineage>
</organism>
<gene>
    <name evidence="2" type="ORF">BDP27DRAFT_108161</name>
</gene>
<proteinExistence type="predicted"/>
<keyword evidence="3" id="KW-1185">Reference proteome</keyword>
<feature type="region of interest" description="Disordered" evidence="1">
    <location>
        <begin position="137"/>
        <end position="222"/>
    </location>
</feature>
<name>A0A9P5PN66_9AGAR</name>
<feature type="compositionally biased region" description="Low complexity" evidence="1">
    <location>
        <begin position="24"/>
        <end position="36"/>
    </location>
</feature>
<feature type="region of interest" description="Disordered" evidence="1">
    <location>
        <begin position="1"/>
        <end position="51"/>
    </location>
</feature>
<protein>
    <submittedName>
        <fullName evidence="2">Uncharacterized protein</fullName>
    </submittedName>
</protein>
<feature type="region of interest" description="Disordered" evidence="1">
    <location>
        <begin position="253"/>
        <end position="289"/>
    </location>
</feature>
<evidence type="ECO:0000313" key="3">
    <source>
        <dbReference type="Proteomes" id="UP000772434"/>
    </source>
</evidence>
<comment type="caution">
    <text evidence="2">The sequence shown here is derived from an EMBL/GenBank/DDBJ whole genome shotgun (WGS) entry which is preliminary data.</text>
</comment>
<evidence type="ECO:0000313" key="2">
    <source>
        <dbReference type="EMBL" id="KAF9064970.1"/>
    </source>
</evidence>
<dbReference type="AlphaFoldDB" id="A0A9P5PN66"/>
<sequence>MLRVTLASDRGPKAQPQRQYPQRPSSSSSSSIPISSLPDHNQGVRQPLALKPHQNVLRTKLERVLIADADAKAKARTQEEVLSRMNKTNKMNKDKQAHRRGVSLDAQLDMGVGAGAGAARARAGSDTTLLGWFWRKDEDESDGGSAASSTDDDMQNHSTPSPPPQNATANGSAARTHARRHTQSGFVALPVPVSSTPQKQQGYFTPFLPNPNLNSNPNPNPYPYPYPNSKSISYDVPPKSISQTASKYESNCTCKSSSEFQDTRKIQTPPPLSTTPVPGGSGGSAGYRV</sequence>
<dbReference type="Proteomes" id="UP000772434">
    <property type="component" value="Unassembled WGS sequence"/>
</dbReference>
<accession>A0A9P5PN66</accession>
<dbReference type="EMBL" id="JADNRY010000111">
    <property type="protein sequence ID" value="KAF9064970.1"/>
    <property type="molecule type" value="Genomic_DNA"/>
</dbReference>
<feature type="compositionally biased region" description="Gly residues" evidence="1">
    <location>
        <begin position="279"/>
        <end position="289"/>
    </location>
</feature>
<reference evidence="2" key="1">
    <citation type="submission" date="2020-11" db="EMBL/GenBank/DDBJ databases">
        <authorList>
            <consortium name="DOE Joint Genome Institute"/>
            <person name="Ahrendt S."/>
            <person name="Riley R."/>
            <person name="Andreopoulos W."/>
            <person name="Labutti K."/>
            <person name="Pangilinan J."/>
            <person name="Ruiz-Duenas F.J."/>
            <person name="Barrasa J.M."/>
            <person name="Sanchez-Garcia M."/>
            <person name="Camarero S."/>
            <person name="Miyauchi S."/>
            <person name="Serrano A."/>
            <person name="Linde D."/>
            <person name="Babiker R."/>
            <person name="Drula E."/>
            <person name="Ayuso-Fernandez I."/>
            <person name="Pacheco R."/>
            <person name="Padilla G."/>
            <person name="Ferreira P."/>
            <person name="Barriuso J."/>
            <person name="Kellner H."/>
            <person name="Castanera R."/>
            <person name="Alfaro M."/>
            <person name="Ramirez L."/>
            <person name="Pisabarro A.G."/>
            <person name="Kuo A."/>
            <person name="Tritt A."/>
            <person name="Lipzen A."/>
            <person name="He G."/>
            <person name="Yan M."/>
            <person name="Ng V."/>
            <person name="Cullen D."/>
            <person name="Martin F."/>
            <person name="Rosso M.-N."/>
            <person name="Henrissat B."/>
            <person name="Hibbett D."/>
            <person name="Martinez A.T."/>
            <person name="Grigoriev I.V."/>
        </authorList>
    </citation>
    <scope>NUCLEOTIDE SEQUENCE</scope>
    <source>
        <strain evidence="2">AH 40177</strain>
    </source>
</reference>
<evidence type="ECO:0000256" key="1">
    <source>
        <dbReference type="SAM" id="MobiDB-lite"/>
    </source>
</evidence>
<feature type="compositionally biased region" description="Polar residues" evidence="1">
    <location>
        <begin position="193"/>
        <end position="203"/>
    </location>
</feature>